<sequence>MMTFQIGLLFLDLTTLLLYLLATFLVCLFVLRDHRTHRLTHIILNAGVVRHSINTAAVLAIIGLYGSRASAS</sequence>
<dbReference type="Proteomes" id="UP000345637">
    <property type="component" value="Unassembled WGS sequence"/>
</dbReference>
<keyword evidence="1" id="KW-1133">Transmembrane helix</keyword>
<evidence type="ECO:0000256" key="1">
    <source>
        <dbReference type="SAM" id="Phobius"/>
    </source>
</evidence>
<evidence type="ECO:0000313" key="2">
    <source>
        <dbReference type="EMBL" id="VFS91352.1"/>
    </source>
</evidence>
<name>A0A485D2Q3_RAOPL</name>
<accession>A0A485D2Q3</accession>
<proteinExistence type="predicted"/>
<gene>
    <name evidence="2" type="ORF">NCTC12998_07112</name>
</gene>
<reference evidence="2 3" key="1">
    <citation type="submission" date="2019-03" db="EMBL/GenBank/DDBJ databases">
        <authorList>
            <consortium name="Pathogen Informatics"/>
        </authorList>
    </citation>
    <scope>NUCLEOTIDE SEQUENCE [LARGE SCALE GENOMIC DNA]</scope>
    <source>
        <strain evidence="2 3">NCTC12998</strain>
    </source>
</reference>
<organism evidence="2 3">
    <name type="scientific">Raoultella planticola</name>
    <name type="common">Klebsiella planticola</name>
    <dbReference type="NCBI Taxonomy" id="575"/>
    <lineage>
        <taxon>Bacteria</taxon>
        <taxon>Pseudomonadati</taxon>
        <taxon>Pseudomonadota</taxon>
        <taxon>Gammaproteobacteria</taxon>
        <taxon>Enterobacterales</taxon>
        <taxon>Enterobacteriaceae</taxon>
        <taxon>Klebsiella/Raoultella group</taxon>
        <taxon>Raoultella</taxon>
    </lineage>
</organism>
<feature type="transmembrane region" description="Helical" evidence="1">
    <location>
        <begin position="6"/>
        <end position="31"/>
    </location>
</feature>
<keyword evidence="1" id="KW-0812">Transmembrane</keyword>
<evidence type="ECO:0000313" key="3">
    <source>
        <dbReference type="Proteomes" id="UP000345637"/>
    </source>
</evidence>
<dbReference type="EMBL" id="CAADJE010000040">
    <property type="protein sequence ID" value="VFS91352.1"/>
    <property type="molecule type" value="Genomic_DNA"/>
</dbReference>
<keyword evidence="1" id="KW-0472">Membrane</keyword>
<dbReference type="AlphaFoldDB" id="A0A485D2Q3"/>
<protein>
    <submittedName>
        <fullName evidence="2">Uncharacterized protein</fullName>
    </submittedName>
</protein>